<proteinExistence type="predicted"/>
<feature type="compositionally biased region" description="Acidic residues" evidence="1">
    <location>
        <begin position="49"/>
        <end position="60"/>
    </location>
</feature>
<feature type="compositionally biased region" description="Basic and acidic residues" evidence="1">
    <location>
        <begin position="39"/>
        <end position="48"/>
    </location>
</feature>
<feature type="region of interest" description="Disordered" evidence="1">
    <location>
        <begin position="82"/>
        <end position="185"/>
    </location>
</feature>
<organism evidence="2">
    <name type="scientific">Chaetoceros debilis</name>
    <dbReference type="NCBI Taxonomy" id="122233"/>
    <lineage>
        <taxon>Eukaryota</taxon>
        <taxon>Sar</taxon>
        <taxon>Stramenopiles</taxon>
        <taxon>Ochrophyta</taxon>
        <taxon>Bacillariophyta</taxon>
        <taxon>Coscinodiscophyceae</taxon>
        <taxon>Chaetocerotophycidae</taxon>
        <taxon>Chaetocerotales</taxon>
        <taxon>Chaetocerotaceae</taxon>
        <taxon>Chaetoceros</taxon>
    </lineage>
</organism>
<dbReference type="AlphaFoldDB" id="A0A7S3Q3V1"/>
<accession>A0A7S3Q3V1</accession>
<sequence length="185" mass="20927">MREPPQVQVILSSNGVSEEDARNMLSRFILHQKNYFDDAHDVDNRKESSDEDYMNMDEDNDHGTFEETQVRLGGIVRSLSGIKKLPELAPLAPSPNTPVKEEERDQEDDDSGKKNISETKLSSKKSEIAEAARKAEKEAKKSAKKAKKEARRSERKTSKSAKKEKKKRKSVGTSDPLVKRSKIEN</sequence>
<feature type="compositionally biased region" description="Basic residues" evidence="1">
    <location>
        <begin position="158"/>
        <end position="170"/>
    </location>
</feature>
<dbReference type="EMBL" id="HBIO01012278">
    <property type="protein sequence ID" value="CAE0464693.1"/>
    <property type="molecule type" value="Transcribed_RNA"/>
</dbReference>
<feature type="region of interest" description="Disordered" evidence="1">
    <location>
        <begin position="39"/>
        <end position="67"/>
    </location>
</feature>
<protein>
    <submittedName>
        <fullName evidence="2">Uncharacterized protein</fullName>
    </submittedName>
</protein>
<feature type="compositionally biased region" description="Basic and acidic residues" evidence="1">
    <location>
        <begin position="124"/>
        <end position="141"/>
    </location>
</feature>
<gene>
    <name evidence="2" type="ORF">CDEB00056_LOCUS9534</name>
</gene>
<reference evidence="2" key="1">
    <citation type="submission" date="2021-01" db="EMBL/GenBank/DDBJ databases">
        <authorList>
            <person name="Corre E."/>
            <person name="Pelletier E."/>
            <person name="Niang G."/>
            <person name="Scheremetjew M."/>
            <person name="Finn R."/>
            <person name="Kale V."/>
            <person name="Holt S."/>
            <person name="Cochrane G."/>
            <person name="Meng A."/>
            <person name="Brown T."/>
            <person name="Cohen L."/>
        </authorList>
    </citation>
    <scope>NUCLEOTIDE SEQUENCE</scope>
    <source>
        <strain evidence="2">MM31A-1</strain>
    </source>
</reference>
<evidence type="ECO:0000256" key="1">
    <source>
        <dbReference type="SAM" id="MobiDB-lite"/>
    </source>
</evidence>
<evidence type="ECO:0000313" key="2">
    <source>
        <dbReference type="EMBL" id="CAE0464693.1"/>
    </source>
</evidence>
<name>A0A7S3Q3V1_9STRA</name>